<sequence>MDQILYLLCGLPGSGKTVYAKKLEKEGVVRITFDEELFKKFGKGFPPSLYEIYEAEIKNILLEKIVTILKKGYSVVLDYGFWKKQERDFYRNFGKERNINIKTIFFKIPPRISKERIMERNKTSTDNDHYISIRLFNKFIKEFEPPVNEENTEFVLK</sequence>
<dbReference type="Gene3D" id="3.40.50.300">
    <property type="entry name" value="P-loop containing nucleotide triphosphate hydrolases"/>
    <property type="match status" value="1"/>
</dbReference>
<comment type="caution">
    <text evidence="1">The sequence shown here is derived from an EMBL/GenBank/DDBJ whole genome shotgun (WGS) entry which is preliminary data.</text>
</comment>
<evidence type="ECO:0000313" key="1">
    <source>
        <dbReference type="EMBL" id="OGM90903.1"/>
    </source>
</evidence>
<protein>
    <recommendedName>
        <fullName evidence="3">Kinase</fullName>
    </recommendedName>
</protein>
<dbReference type="STRING" id="1802555.A2755_01720"/>
<dbReference type="SUPFAM" id="SSF52540">
    <property type="entry name" value="P-loop containing nucleoside triphosphate hydrolases"/>
    <property type="match status" value="1"/>
</dbReference>
<dbReference type="AlphaFoldDB" id="A0A1F8DQK3"/>
<reference evidence="1 2" key="1">
    <citation type="journal article" date="2016" name="Nat. Commun.">
        <title>Thousands of microbial genomes shed light on interconnected biogeochemical processes in an aquifer system.</title>
        <authorList>
            <person name="Anantharaman K."/>
            <person name="Brown C.T."/>
            <person name="Hug L.A."/>
            <person name="Sharon I."/>
            <person name="Castelle C.J."/>
            <person name="Probst A.J."/>
            <person name="Thomas B.C."/>
            <person name="Singh A."/>
            <person name="Wilkins M.J."/>
            <person name="Karaoz U."/>
            <person name="Brodie E.L."/>
            <person name="Williams K.H."/>
            <person name="Hubbard S.S."/>
            <person name="Banfield J.F."/>
        </authorList>
    </citation>
    <scope>NUCLEOTIDE SEQUENCE [LARGE SCALE GENOMIC DNA]</scope>
</reference>
<evidence type="ECO:0008006" key="3">
    <source>
        <dbReference type="Google" id="ProtNLM"/>
    </source>
</evidence>
<dbReference type="Proteomes" id="UP000177029">
    <property type="component" value="Unassembled WGS sequence"/>
</dbReference>
<dbReference type="EMBL" id="MGIP01000014">
    <property type="protein sequence ID" value="OGM90903.1"/>
    <property type="molecule type" value="Genomic_DNA"/>
</dbReference>
<accession>A0A1F8DQK3</accession>
<gene>
    <name evidence="1" type="ORF">A2755_01720</name>
</gene>
<proteinExistence type="predicted"/>
<organism evidence="1 2">
    <name type="scientific">Candidatus Wolfebacteria bacterium RIFCSPHIGHO2_01_FULL_48_22</name>
    <dbReference type="NCBI Taxonomy" id="1802555"/>
    <lineage>
        <taxon>Bacteria</taxon>
        <taxon>Candidatus Wolfeibacteriota</taxon>
    </lineage>
</organism>
<evidence type="ECO:0000313" key="2">
    <source>
        <dbReference type="Proteomes" id="UP000177029"/>
    </source>
</evidence>
<name>A0A1F8DQK3_9BACT</name>
<dbReference type="InterPro" id="IPR027417">
    <property type="entry name" value="P-loop_NTPase"/>
</dbReference>
<dbReference type="Pfam" id="PF13671">
    <property type="entry name" value="AAA_33"/>
    <property type="match status" value="1"/>
</dbReference>